<proteinExistence type="predicted"/>
<protein>
    <submittedName>
        <fullName evidence="1">Uncharacterized protein</fullName>
    </submittedName>
</protein>
<accession>A0A3D8WTK5</accession>
<comment type="caution">
    <text evidence="1">The sequence shown here is derived from an EMBL/GenBank/DDBJ whole genome shotgun (WGS) entry which is preliminary data.</text>
</comment>
<sequence>MPFNFRKTLIVMELIFQDVLKTNFVIPLYPTTFRETIIPVPTPSGVTDLPPNIYFDLDNRFNVEQEQRIRDAISETMLVWATHMNEKWNGGTNDGISQMATCTNIYATQNLCPAWYSESSIQNGLTATNIAMDQFTQLIRDNGFRRSPRAKIFAAPLNNNTIVFALTAFTQNFVPLSVIIDPTLINIATLNFVTGSMMHSWLHCAGFFDPNTTSYFNTECSMCVMRGFRPKNPDMPDNLYYQFFD</sequence>
<dbReference type="EMBL" id="PQWM01000107">
    <property type="protein sequence ID" value="RDZ04402.1"/>
    <property type="molecule type" value="Genomic_DNA"/>
</dbReference>
<gene>
    <name evidence="1" type="ORF">C3744_30620</name>
</gene>
<organism evidence="1 2">
    <name type="scientific">Priestia megaterium</name>
    <name type="common">Bacillus megaterium</name>
    <dbReference type="NCBI Taxonomy" id="1404"/>
    <lineage>
        <taxon>Bacteria</taxon>
        <taxon>Bacillati</taxon>
        <taxon>Bacillota</taxon>
        <taxon>Bacilli</taxon>
        <taxon>Bacillales</taxon>
        <taxon>Bacillaceae</taxon>
        <taxon>Priestia</taxon>
    </lineage>
</organism>
<dbReference type="AlphaFoldDB" id="A0A3D8WTK5"/>
<name>A0A3D8WTK5_PRIMG</name>
<dbReference type="RefSeq" id="WP_116079488.1">
    <property type="nucleotide sequence ID" value="NZ_CP187637.1"/>
</dbReference>
<evidence type="ECO:0000313" key="2">
    <source>
        <dbReference type="Proteomes" id="UP000256519"/>
    </source>
</evidence>
<evidence type="ECO:0000313" key="1">
    <source>
        <dbReference type="EMBL" id="RDZ04402.1"/>
    </source>
</evidence>
<dbReference type="Proteomes" id="UP000256519">
    <property type="component" value="Unassembled WGS sequence"/>
</dbReference>
<reference evidence="1 2" key="1">
    <citation type="journal article" date="2018" name="Appl. Environ. Microbiol.">
        <title>Antimicrobial susceptibility testing and tentative epidemiological cut-off values of five Bacillus species relevant for use as animal feed additives or for plant protection.</title>
        <authorList>
            <person name="Agerso Y."/>
            <person name="Stuer-Lauridsen B."/>
            <person name="Bjerre K."/>
            <person name="Jensen M.G."/>
            <person name="Johansen E."/>
            <person name="Bennedsen M."/>
            <person name="Brockmann E."/>
            <person name="Nielsen B."/>
        </authorList>
    </citation>
    <scope>NUCLEOTIDE SEQUENCE [LARGE SCALE GENOMIC DNA]</scope>
    <source>
        <strain evidence="1 2">CHCC20162</strain>
    </source>
</reference>